<organism evidence="1 2">
    <name type="scientific">candidate division CPR1 bacterium GW2011_GWA2_42_17</name>
    <dbReference type="NCBI Taxonomy" id="1618341"/>
    <lineage>
        <taxon>Bacteria</taxon>
        <taxon>candidate division CPR1</taxon>
    </lineage>
</organism>
<dbReference type="EMBL" id="LCCZ01000027">
    <property type="protein sequence ID" value="KKS43625.1"/>
    <property type="molecule type" value="Genomic_DNA"/>
</dbReference>
<dbReference type="AlphaFoldDB" id="A0A0G0Z4I1"/>
<accession>A0A0G0Z4I1</accession>
<comment type="caution">
    <text evidence="1">The sequence shown here is derived from an EMBL/GenBank/DDBJ whole genome shotgun (WGS) entry which is preliminary data.</text>
</comment>
<evidence type="ECO:0000313" key="1">
    <source>
        <dbReference type="EMBL" id="KKS43625.1"/>
    </source>
</evidence>
<reference evidence="1 2" key="1">
    <citation type="journal article" date="2015" name="Nature">
        <title>rRNA introns, odd ribosomes, and small enigmatic genomes across a large radiation of phyla.</title>
        <authorList>
            <person name="Brown C.T."/>
            <person name="Hug L.A."/>
            <person name="Thomas B.C."/>
            <person name="Sharon I."/>
            <person name="Castelle C.J."/>
            <person name="Singh A."/>
            <person name="Wilkins M.J."/>
            <person name="Williams K.H."/>
            <person name="Banfield J.F."/>
        </authorList>
    </citation>
    <scope>NUCLEOTIDE SEQUENCE [LARGE SCALE GENOMIC DNA]</scope>
</reference>
<proteinExistence type="predicted"/>
<dbReference type="Proteomes" id="UP000034875">
    <property type="component" value="Unassembled WGS sequence"/>
</dbReference>
<evidence type="ECO:0000313" key="2">
    <source>
        <dbReference type="Proteomes" id="UP000034875"/>
    </source>
</evidence>
<protein>
    <submittedName>
        <fullName evidence="1">Uncharacterized protein</fullName>
    </submittedName>
</protein>
<gene>
    <name evidence="1" type="ORF">UV05_C0027G0006</name>
</gene>
<name>A0A0G0Z4I1_9BACT</name>
<sequence>MNLSDSFLIGRECTIRTDWIILELLNDFGKPIEDVDLWEYVQVAECDMQKLEDRSFSLTFRNGQPLSFLKEYGLIKYVFKQGKALIEITEKGKILVEEKRQGLRRMI</sequence>